<feature type="compositionally biased region" description="Low complexity" evidence="1">
    <location>
        <begin position="1358"/>
        <end position="1376"/>
    </location>
</feature>
<feature type="compositionally biased region" description="Low complexity" evidence="1">
    <location>
        <begin position="443"/>
        <end position="458"/>
    </location>
</feature>
<name>A0A7J7K0X3_BUGNE</name>
<evidence type="ECO:0000313" key="3">
    <source>
        <dbReference type="Proteomes" id="UP000593567"/>
    </source>
</evidence>
<feature type="region of interest" description="Disordered" evidence="1">
    <location>
        <begin position="1348"/>
        <end position="1376"/>
    </location>
</feature>
<proteinExistence type="predicted"/>
<feature type="region of interest" description="Disordered" evidence="1">
    <location>
        <begin position="2243"/>
        <end position="2265"/>
    </location>
</feature>
<feature type="region of interest" description="Disordered" evidence="1">
    <location>
        <begin position="1694"/>
        <end position="1716"/>
    </location>
</feature>
<feature type="region of interest" description="Disordered" evidence="1">
    <location>
        <begin position="2578"/>
        <end position="2600"/>
    </location>
</feature>
<evidence type="ECO:0000313" key="2">
    <source>
        <dbReference type="EMBL" id="KAF6031843.1"/>
    </source>
</evidence>
<protein>
    <submittedName>
        <fullName evidence="2">Uncharacterized protein</fullName>
    </submittedName>
</protein>
<dbReference type="Proteomes" id="UP000593567">
    <property type="component" value="Unassembled WGS sequence"/>
</dbReference>
<feature type="region of interest" description="Disordered" evidence="1">
    <location>
        <begin position="1877"/>
        <end position="1899"/>
    </location>
</feature>
<feature type="compositionally biased region" description="Low complexity" evidence="1">
    <location>
        <begin position="77"/>
        <end position="92"/>
    </location>
</feature>
<feature type="region of interest" description="Disordered" evidence="1">
    <location>
        <begin position="436"/>
        <end position="458"/>
    </location>
</feature>
<sequence length="2921" mass="315034">MTSPDGPEKIVTPEETLPTTSGLIVKLKSQPEALTVVIRFSPTDSSKPIKVQLDVFACLKPIESTTSKLSTTSMRVPTETTTSLKATPSTASPATTTAITCEIIDAMKDPQYLPTYRIDTSPSDSEKENLRPTEVLPWVSKVPVVGNEKPFVTVTLTDDGSLAPVDRLEFPVLENVDEVTVSIMTSPDGPEKIVTPEETLPTTSGLIVKLKSQPEALTVVIRFSPTDSSKPIKVQLDVFACLKPIESTTSKLSTTSMRVPTETTTSLKATPSTASPATTTAITCEIIDAMKDPQYLPTYRIDTSPSDSEKENLRPTEVLPWVSKVPVVGNEKPFVTVTLTDDGSLAPVDRLEFPVLENVDEVTVSIMTSPDGPEKIVTPEETLPTTSGLIVKLKSQPEALTVVIRFSPTDSSKPIKVQLDVFACLKPIESTTSKLSTTSMRVPTETTTSLKATPSTASPATTTAITCEIIDAMKDPQYLPTYRIDTSPSDSEKENLRPTEVLPWVSKVPVVGNEKPFVTVTLTDDGSLAPVDRLEFPVLENVDEVTVSIMTSPDGPEKIVTPEETLPTTSGLIVKLKSQPEALTVVIRFSPTDSSKPIKVQLDVFACLKPIESTTSKLSTTSMRVPTETTTSLKATPSTASPATTTAITCEIIDAMKDPQYLPTYRIDTSPSDSEKENLRPTEVLPWVSKVPVVGNEKPFVTVTLTDDGSLAPVDRLEFPVLENVDEVTVSIMTSPDGPEKIVTPEETLPTTSGLIVKLKSQPEALTVVIRFSPTDSSKPIKVQLDVFACLKPIESTTSKLSTTSMRVPTETTTSLKATPSTASPATTTAITCEIIDAMKDPQYLPTYRIDTSPSDSEKENLRPTEVLPWVSKVPVVGNEKPFVTVTLTDDGSLAPVDRLEFPVLENVDEVTVSIMTSPDGPEKIVTPEETLPTTSGLIVKLKSQPEALTVVIRFSPTDSSKPIKVQLDVFACLKPIESTTSKLSTTSMRVPTETTTSLKATPSTASPATTTAITCEIIDAMKDPQYLPTYRIDTSPSDSEKENLRPTEVLPWVSKVPVVGNEKPFVTVTLTDDGSLAPVDRLEFPVLENVDEVTVSIMTSPDGPEKIVTPEETLPTTSGLIVKLKSQPEALTVVIRFSPTDSSKPIKVQLDVFACLKPIESTTSKLSTTSMRVPTETTTSLKATPSTASPATTTAITCEIIDAMKDPQYLPTYRIDTSPSDSEKENLRPTEVLPWVSKVPVVGNEKPFVTVTLTDDGSLAPVDRLEFPVLENVDEVTVSIMTSPDGPEKIVTPEETLPTTSGLIVKLKSQPEALTVVIRFSPTDSSKPIKVQLDVFACLKPIESTTSKLSTTSMRVPTETTTSLKATPSTASPATTTAIIDSEKENLRPTEVLPWVSKVPVVGNEKPFVTVTLTDDGSLAPVDRLEFPVLENVDEVTVSIMTSPDGPEKIVTPEETLPTTSGLIVKLKSQPEALTVVIRFSPTDSSKPIKVQLDVFACLKPIESTTSKLSTTSMRVPTETTTSLKATPSTASPATTTAITCEIIDAMKDPQYLPTYRIDTSPSDSEKENLRPTEVLPWVSKVPVVGNEKPFVTVTLTDDGSLAPVDRLEFPVLENVDEVTVSIMTSPDGPEKIVTPEETLPTTSGLIVKLKSQPEALTVVIRFSPTDSSKPIKVQLDVFACLKPIESTTSKLSTTSMRVPTETTTSLKATPSTASPATTTAITCEIIDAMKDPQYLPTYRIDTSPSDSEKENLRPTEVLPWVSKVPVVGNEKPFVTVTLTDDGSLAPVDRLEFPVLENVDEVTVSIMTSPDGPEKIVTPEETLPTTSGLIVKLKSQPEALTVVIRFSPTDSSKPIKVQLDVFACLKPIESTTSKLSTTSMRVPTETTTSLKATPSTASPATTTAITCEIIDAMKDPQYLPTYRIDTSPSDSEKENLRPTEVLPWVSKVPVVGNEKPFVTVTLTDDGSLAPVDRLEFPVLENVDEVTVSIMTSPDGPEKIVTPEETLPTTSGLIVKLKSQPEALTVVIRFSPTDSSKPIKVQLDVFACLKPIESTTSKLSTTSMRVPTETTTSLKATPSTASPATTTAITCEIIDAMKDPQYLPTYRIDTSPSDSEKENLRPTEVLPWVSKVPVVGNEKPFVTVTLTDDGSLAPVDRLEFPVLENVDEVTVSIMTSPDGPEKIVTPEETLPTTSGLIVKLKSQPEALTVVIRFSPTDSSKPIKVQLDVFACLKPIESTTSKLSTTSMRVPTETTTSLKATPSTASPATTTAITCEIIDAMKDPQYLPTYRIDTSPSDSEKENLRPTEVLPWVSKVPVVGNEKPFVTVTLTDDGSLAPVDRLEFPVLENVDEVTVSIMTSPDGPEKIVTPEETLPTTSGLIVKLKSQPEALTVVIRFSPTDSSKPIKVQLDVFACLKPIESTTSKLSTTSMRVPTETTTSLKATPSTASPATTTAIIPTEVLPWVSKVPVVGNEKPFVTVTLTDDGSLAPVDRLEFPVLENVDEVTVSIMTSPDGPEKIVTPEETLPTTSGLIVKLKSQPEALTVVIRFSPTDSSKPIKVQLDVFACLKPIESTTSKLSTTSMRVPTETTTSLKATPSTASPATTTAITCEIIDAMKDPQYLPTYRIDTSPSDSEKENLRPTEVLPWVSKVPVVGNEKPFVTVTLTDDGSLAPVDRLEFPVLENVDEVTVSIMTSPDGPEKIVTPKRHCQPQAVQLDVFACLKPIESTTSKLSTTSMRVPTETTTSLKATPSTASPATTTAITCEIIDAMKDPQYLPTYRIDTSPSDIDRLEFPVLENVDEVTVSIMTSPDGPEKIVTPEETLPTTSGLIVKLKSQPEALTVVIRFSPTDSSKPIKVQLDVFACLKPIESTTSKLSTTSMRVPTETTTSLKATPSTASPATTLYTCEIIDAMKDPQYCQLSH</sequence>
<gene>
    <name evidence="2" type="ORF">EB796_009848</name>
</gene>
<evidence type="ECO:0000256" key="1">
    <source>
        <dbReference type="SAM" id="MobiDB-lite"/>
    </source>
</evidence>
<feature type="compositionally biased region" description="Low complexity" evidence="1">
    <location>
        <begin position="626"/>
        <end position="641"/>
    </location>
</feature>
<feature type="region of interest" description="Disordered" evidence="1">
    <location>
        <begin position="2729"/>
        <end position="2754"/>
    </location>
</feature>
<feature type="region of interest" description="Disordered" evidence="1">
    <location>
        <begin position="2060"/>
        <end position="2082"/>
    </location>
</feature>
<feature type="compositionally biased region" description="Low complexity" evidence="1">
    <location>
        <begin position="1701"/>
        <end position="1716"/>
    </location>
</feature>
<accession>A0A7J7K0X3</accession>
<feature type="compositionally biased region" description="Low complexity" evidence="1">
    <location>
        <begin position="2250"/>
        <end position="2265"/>
    </location>
</feature>
<reference evidence="2" key="1">
    <citation type="submission" date="2020-06" db="EMBL/GenBank/DDBJ databases">
        <title>Draft genome of Bugula neritina, a colonial animal packing powerful symbionts and potential medicines.</title>
        <authorList>
            <person name="Rayko M."/>
        </authorList>
    </citation>
    <scope>NUCLEOTIDE SEQUENCE [LARGE SCALE GENOMIC DNA]</scope>
    <source>
        <strain evidence="2">Kwan_BN1</strain>
    </source>
</reference>
<feature type="compositionally biased region" description="Low complexity" evidence="1">
    <location>
        <begin position="992"/>
        <end position="1007"/>
    </location>
</feature>
<feature type="region of interest" description="Disordered" evidence="1">
    <location>
        <begin position="802"/>
        <end position="824"/>
    </location>
</feature>
<feature type="compositionally biased region" description="Low complexity" evidence="1">
    <location>
        <begin position="1884"/>
        <end position="1899"/>
    </location>
</feature>
<feature type="compositionally biased region" description="Low complexity" evidence="1">
    <location>
        <begin position="809"/>
        <end position="824"/>
    </location>
</feature>
<feature type="compositionally biased region" description="Low complexity" evidence="1">
    <location>
        <begin position="2585"/>
        <end position="2600"/>
    </location>
</feature>
<feature type="region of interest" description="Disordered" evidence="1">
    <location>
        <begin position="985"/>
        <end position="1007"/>
    </location>
</feature>
<feature type="compositionally biased region" description="Low complexity" evidence="1">
    <location>
        <begin position="2739"/>
        <end position="2754"/>
    </location>
</feature>
<feature type="region of interest" description="Disordered" evidence="1">
    <location>
        <begin position="67"/>
        <end position="92"/>
    </location>
</feature>
<feature type="compositionally biased region" description="Low complexity" evidence="1">
    <location>
        <begin position="1518"/>
        <end position="1533"/>
    </location>
</feature>
<feature type="compositionally biased region" description="Low complexity" evidence="1">
    <location>
        <begin position="2067"/>
        <end position="2082"/>
    </location>
</feature>
<feature type="compositionally biased region" description="Low complexity" evidence="1">
    <location>
        <begin position="260"/>
        <end position="275"/>
    </location>
</feature>
<comment type="caution">
    <text evidence="2">The sequence shown here is derived from an EMBL/GenBank/DDBJ whole genome shotgun (WGS) entry which is preliminary data.</text>
</comment>
<keyword evidence="3" id="KW-1185">Reference proteome</keyword>
<feature type="region of interest" description="Disordered" evidence="1">
    <location>
        <begin position="619"/>
        <end position="641"/>
    </location>
</feature>
<feature type="region of interest" description="Disordered" evidence="1">
    <location>
        <begin position="1168"/>
        <end position="1190"/>
    </location>
</feature>
<organism evidence="2 3">
    <name type="scientific">Bugula neritina</name>
    <name type="common">Brown bryozoan</name>
    <name type="synonym">Sertularia neritina</name>
    <dbReference type="NCBI Taxonomy" id="10212"/>
    <lineage>
        <taxon>Eukaryota</taxon>
        <taxon>Metazoa</taxon>
        <taxon>Spiralia</taxon>
        <taxon>Lophotrochozoa</taxon>
        <taxon>Bryozoa</taxon>
        <taxon>Gymnolaemata</taxon>
        <taxon>Cheilostomatida</taxon>
        <taxon>Flustrina</taxon>
        <taxon>Buguloidea</taxon>
        <taxon>Bugulidae</taxon>
        <taxon>Bugula</taxon>
    </lineage>
</organism>
<feature type="region of interest" description="Disordered" evidence="1">
    <location>
        <begin position="1511"/>
        <end position="1533"/>
    </location>
</feature>
<feature type="compositionally biased region" description="Low complexity" evidence="1">
    <location>
        <begin position="1175"/>
        <end position="1190"/>
    </location>
</feature>
<feature type="region of interest" description="Disordered" evidence="1">
    <location>
        <begin position="253"/>
        <end position="275"/>
    </location>
</feature>
<feature type="compositionally biased region" description="Low complexity" evidence="1">
    <location>
        <begin position="2433"/>
        <end position="2448"/>
    </location>
</feature>
<feature type="region of interest" description="Disordered" evidence="1">
    <location>
        <begin position="2426"/>
        <end position="2448"/>
    </location>
</feature>
<dbReference type="EMBL" id="VXIV02001558">
    <property type="protein sequence ID" value="KAF6031843.1"/>
    <property type="molecule type" value="Genomic_DNA"/>
</dbReference>